<comment type="caution">
    <text evidence="4">The sequence shown here is derived from an EMBL/GenBank/DDBJ whole genome shotgun (WGS) entry which is preliminary data.</text>
</comment>
<proteinExistence type="predicted"/>
<organism evidence="4 5">
    <name type="scientific">Actinokineospora globicatena</name>
    <dbReference type="NCBI Taxonomy" id="103729"/>
    <lineage>
        <taxon>Bacteria</taxon>
        <taxon>Bacillati</taxon>
        <taxon>Actinomycetota</taxon>
        <taxon>Actinomycetes</taxon>
        <taxon>Pseudonocardiales</taxon>
        <taxon>Pseudonocardiaceae</taxon>
        <taxon>Actinokineospora</taxon>
    </lineage>
</organism>
<feature type="compositionally biased region" description="Basic and acidic residues" evidence="1">
    <location>
        <begin position="160"/>
        <end position="181"/>
    </location>
</feature>
<feature type="transmembrane region" description="Helical" evidence="2">
    <location>
        <begin position="102"/>
        <end position="125"/>
    </location>
</feature>
<evidence type="ECO:0008006" key="6">
    <source>
        <dbReference type="Google" id="ProtNLM"/>
    </source>
</evidence>
<keyword evidence="3" id="KW-0732">Signal</keyword>
<feature type="region of interest" description="Disordered" evidence="1">
    <location>
        <begin position="130"/>
        <end position="204"/>
    </location>
</feature>
<feature type="chain" id="PRO_5040996097" description="FtsK gamma domain-containing protein" evidence="3">
    <location>
        <begin position="23"/>
        <end position="270"/>
    </location>
</feature>
<dbReference type="AlphaFoldDB" id="A0A9W6V9Q9"/>
<keyword evidence="5" id="KW-1185">Reference proteome</keyword>
<feature type="transmembrane region" description="Helical" evidence="2">
    <location>
        <begin position="63"/>
        <end position="82"/>
    </location>
</feature>
<evidence type="ECO:0000313" key="4">
    <source>
        <dbReference type="EMBL" id="GLW95435.1"/>
    </source>
</evidence>
<feature type="signal peptide" evidence="3">
    <location>
        <begin position="1"/>
        <end position="22"/>
    </location>
</feature>
<evidence type="ECO:0000256" key="3">
    <source>
        <dbReference type="SAM" id="SignalP"/>
    </source>
</evidence>
<keyword evidence="2" id="KW-1133">Transmembrane helix</keyword>
<protein>
    <recommendedName>
        <fullName evidence="6">FtsK gamma domain-containing protein</fullName>
    </recommendedName>
</protein>
<evidence type="ECO:0000256" key="1">
    <source>
        <dbReference type="SAM" id="MobiDB-lite"/>
    </source>
</evidence>
<name>A0A9W6V9Q9_9PSEU</name>
<reference evidence="4" key="1">
    <citation type="submission" date="2023-02" db="EMBL/GenBank/DDBJ databases">
        <title>Actinokineospora globicatena NBRC 15670.</title>
        <authorList>
            <person name="Ichikawa N."/>
            <person name="Sato H."/>
            <person name="Tonouchi N."/>
        </authorList>
    </citation>
    <scope>NUCLEOTIDE SEQUENCE</scope>
    <source>
        <strain evidence="4">NBRC 15670</strain>
    </source>
</reference>
<keyword evidence="2" id="KW-0472">Membrane</keyword>
<gene>
    <name evidence="4" type="ORF">Aglo03_62510</name>
</gene>
<keyword evidence="2" id="KW-0812">Transmembrane</keyword>
<dbReference type="Proteomes" id="UP001165042">
    <property type="component" value="Unassembled WGS sequence"/>
</dbReference>
<sequence>MRWRKAALFAVMSGALALTVHGEVAAVSPMLGTGFGAVMAGVFALSTLLALNFVIDGQGSVRVWAWAVLVLAGGMELGLNTWHALTKEIVNAEGMAGPALPVPAAVAVGAGPVVLAGLLSHLVALTMTPSRPEGEHTEAPVVASMPTPVTSIPVGPAEVPSHRGEVRLEPQGDGVQVERPRTGTPPAPRKAIPAGTGSGPKQPRTDEQLLAILSYPELVPRDEDGTVPVRRAARELGCGVDRARKLLRQEGLLTSGPDTDGPAVRLIQAV</sequence>
<accession>A0A9W6V9Q9</accession>
<evidence type="ECO:0000256" key="2">
    <source>
        <dbReference type="SAM" id="Phobius"/>
    </source>
</evidence>
<dbReference type="RefSeq" id="WP_285613237.1">
    <property type="nucleotide sequence ID" value="NZ_BSSD01000014.1"/>
</dbReference>
<dbReference type="EMBL" id="BSSD01000014">
    <property type="protein sequence ID" value="GLW95435.1"/>
    <property type="molecule type" value="Genomic_DNA"/>
</dbReference>
<feature type="transmembrane region" description="Helical" evidence="2">
    <location>
        <begin position="32"/>
        <end position="51"/>
    </location>
</feature>
<evidence type="ECO:0000313" key="5">
    <source>
        <dbReference type="Proteomes" id="UP001165042"/>
    </source>
</evidence>